<feature type="transmembrane region" description="Helical" evidence="1">
    <location>
        <begin position="6"/>
        <end position="27"/>
    </location>
</feature>
<protein>
    <submittedName>
        <fullName evidence="2">Protein of unassigned function</fullName>
    </submittedName>
</protein>
<keyword evidence="1" id="KW-1133">Transmembrane helix</keyword>
<dbReference type="AlphaFoldDB" id="A0A089NXR8"/>
<evidence type="ECO:0000256" key="1">
    <source>
        <dbReference type="SAM" id="Phobius"/>
    </source>
</evidence>
<evidence type="ECO:0000313" key="3">
    <source>
        <dbReference type="Proteomes" id="UP000029492"/>
    </source>
</evidence>
<proteinExistence type="predicted"/>
<accession>A0A089NXR8</accession>
<dbReference type="EMBL" id="CP003811">
    <property type="protein sequence ID" value="AIQ90628.1"/>
    <property type="molecule type" value="Genomic_DNA"/>
</dbReference>
<gene>
    <name evidence="2" type="ORF">MOC_2873</name>
</gene>
<dbReference type="eggNOG" id="ENOG503122Z">
    <property type="taxonomic scope" value="Bacteria"/>
</dbReference>
<dbReference type="KEGG" id="mor:MOC_2873"/>
<keyword evidence="1" id="KW-0812">Transmembrane</keyword>
<evidence type="ECO:0000313" key="2">
    <source>
        <dbReference type="EMBL" id="AIQ90628.1"/>
    </source>
</evidence>
<keyword evidence="1" id="KW-0472">Membrane</keyword>
<dbReference type="HOGENOM" id="CLU_3045259_0_0_5"/>
<dbReference type="Proteomes" id="UP000029492">
    <property type="component" value="Chromosome"/>
</dbReference>
<organism evidence="2 3">
    <name type="scientific">Methylobacterium oryzae CBMB20</name>
    <dbReference type="NCBI Taxonomy" id="693986"/>
    <lineage>
        <taxon>Bacteria</taxon>
        <taxon>Pseudomonadati</taxon>
        <taxon>Pseudomonadota</taxon>
        <taxon>Alphaproteobacteria</taxon>
        <taxon>Hyphomicrobiales</taxon>
        <taxon>Methylobacteriaceae</taxon>
        <taxon>Methylobacterium</taxon>
    </lineage>
</organism>
<reference evidence="2 3" key="1">
    <citation type="journal article" date="2014" name="PLoS ONE">
        <title>Genome Information of Methylobacterium oryzae, a Plant-Probiotic Methylotroph in the Phyllosphere.</title>
        <authorList>
            <person name="Kwak M.J."/>
            <person name="Jeong H."/>
            <person name="Madhaiyan M."/>
            <person name="Lee Y."/>
            <person name="Sa T.M."/>
            <person name="Oh T.K."/>
            <person name="Kim J.F."/>
        </authorList>
    </citation>
    <scope>NUCLEOTIDE SEQUENCE [LARGE SCALE GENOMIC DNA]</scope>
    <source>
        <strain evidence="2 3">CBMB20</strain>
    </source>
</reference>
<keyword evidence="3" id="KW-1185">Reference proteome</keyword>
<sequence length="54" mass="5764">MLDVAFWWCVAVAMTGSVGLVGIALAAGRTVRSQPRGVPLSRSEPLVLRHFGRA</sequence>
<name>A0A089NXR8_9HYPH</name>
<dbReference type="STRING" id="693986.MOC_2873"/>